<dbReference type="AlphaFoldDB" id="A0A8J5J374"/>
<reference evidence="1" key="1">
    <citation type="submission" date="2021-01" db="EMBL/GenBank/DDBJ databases">
        <title>Phytophthora aleatoria, a newly-described species from Pinus radiata is distinct from Phytophthora cactorum isolates based on comparative genomics.</title>
        <authorList>
            <person name="Mcdougal R."/>
            <person name="Panda P."/>
            <person name="Williams N."/>
            <person name="Studholme D.J."/>
        </authorList>
    </citation>
    <scope>NUCLEOTIDE SEQUENCE</scope>
    <source>
        <strain evidence="1">NZFS 4037</strain>
    </source>
</reference>
<protein>
    <submittedName>
        <fullName evidence="1">Uncharacterized protein</fullName>
    </submittedName>
</protein>
<dbReference type="EMBL" id="JAENGY010000100">
    <property type="protein sequence ID" value="KAG6973946.1"/>
    <property type="molecule type" value="Genomic_DNA"/>
</dbReference>
<proteinExistence type="predicted"/>
<name>A0A8J5J374_9STRA</name>
<evidence type="ECO:0000313" key="1">
    <source>
        <dbReference type="EMBL" id="KAG6973946.1"/>
    </source>
</evidence>
<comment type="caution">
    <text evidence="1">The sequence shown here is derived from an EMBL/GenBank/DDBJ whole genome shotgun (WGS) entry which is preliminary data.</text>
</comment>
<keyword evidence="2" id="KW-1185">Reference proteome</keyword>
<sequence>MYRSDSGACFSSRFSTITTDVWATTAAAHSANKTPNVAICISLPTPSANIQTMKLLYAITRGGSNDTLLSFVDKKSINVFGWLEWVVCSNLFLSVCVTDLA</sequence>
<accession>A0A8J5J374</accession>
<organism evidence="1 2">
    <name type="scientific">Phytophthora aleatoria</name>
    <dbReference type="NCBI Taxonomy" id="2496075"/>
    <lineage>
        <taxon>Eukaryota</taxon>
        <taxon>Sar</taxon>
        <taxon>Stramenopiles</taxon>
        <taxon>Oomycota</taxon>
        <taxon>Peronosporomycetes</taxon>
        <taxon>Peronosporales</taxon>
        <taxon>Peronosporaceae</taxon>
        <taxon>Phytophthora</taxon>
    </lineage>
</organism>
<evidence type="ECO:0000313" key="2">
    <source>
        <dbReference type="Proteomes" id="UP000709295"/>
    </source>
</evidence>
<dbReference type="Proteomes" id="UP000709295">
    <property type="component" value="Unassembled WGS sequence"/>
</dbReference>
<gene>
    <name evidence="1" type="ORF">JG688_00003323</name>
</gene>